<protein>
    <recommendedName>
        <fullName evidence="2">X-Tfes XVIPCD domain-containing protein</fullName>
    </recommendedName>
</protein>
<dbReference type="Proteomes" id="UP001499959">
    <property type="component" value="Unassembled WGS sequence"/>
</dbReference>
<name>A0ABP9B600_9GAMM</name>
<evidence type="ECO:0000313" key="4">
    <source>
        <dbReference type="Proteomes" id="UP001499959"/>
    </source>
</evidence>
<evidence type="ECO:0000313" key="3">
    <source>
        <dbReference type="EMBL" id="GAA4791122.1"/>
    </source>
</evidence>
<evidence type="ECO:0000256" key="1">
    <source>
        <dbReference type="SAM" id="MobiDB-lite"/>
    </source>
</evidence>
<comment type="caution">
    <text evidence="3">The sequence shown here is derived from an EMBL/GenBank/DDBJ whole genome shotgun (WGS) entry which is preliminary data.</text>
</comment>
<dbReference type="Pfam" id="PF20410">
    <property type="entry name" value="X-Tfes_XVIPCD"/>
    <property type="match status" value="1"/>
</dbReference>
<feature type="region of interest" description="Disordered" evidence="1">
    <location>
        <begin position="127"/>
        <end position="150"/>
    </location>
</feature>
<feature type="region of interest" description="Disordered" evidence="1">
    <location>
        <begin position="504"/>
        <end position="560"/>
    </location>
</feature>
<dbReference type="RefSeq" id="WP_345302746.1">
    <property type="nucleotide sequence ID" value="NZ_BAABJE010000005.1"/>
</dbReference>
<feature type="compositionally biased region" description="Low complexity" evidence="1">
    <location>
        <begin position="519"/>
        <end position="547"/>
    </location>
</feature>
<keyword evidence="4" id="KW-1185">Reference proteome</keyword>
<sequence length="560" mass="60181">MPTLDAALAAYEDSIADRRERNLYGRATLEAVVVQSPVLRDNLSRAFDAGYIDRFTLDAAQLDGAGGSYNSRTQTLDVTKASYDNAAALVFVLGHETQHALSLKGQEQPYAERLKQDIAAIQAPYVPAKADPDDPDRAAQPSPHGAPRDYTPAVARYVEGVRAEEAQAHIGGFNALCSYVSRKNGGGVPTERALYEALPGRMDDFIERRGSAPNLTYQLKAGLTRAADGTLAFSPENVEAMKHHYADKFPGSFGDNGLLDYRHQSIITAWKLVQDSEKDITRAASMDHQRDFYTRRTPDYVPVDNAYRIDFASLGANPGVMRFPPDGVLRTVDTFARNKALDDAHAAPNDPRRAQVDASVDLTADAVRGRDQATRLLREQGVLPSSASQRVSAFAQSVFGSRDPDDPNPNVARVPVPPAQPQVHEPALMTQARAALAGVSGAGDLGDRVRFENVAAALALQAQRDGLQQIDSIVPSQPAGRMIAVQGQDPGAPESRHAAVDLAQAAARPAQDSLHDLHQAQQPPVLQPPVVAVQQGQGQDPAQGQAQDPPPQGAVKPHTL</sequence>
<dbReference type="EMBL" id="BAABJE010000005">
    <property type="protein sequence ID" value="GAA4791122.1"/>
    <property type="molecule type" value="Genomic_DNA"/>
</dbReference>
<evidence type="ECO:0000259" key="2">
    <source>
        <dbReference type="Pfam" id="PF20410"/>
    </source>
</evidence>
<gene>
    <name evidence="3" type="ORF">GCM10023307_15610</name>
</gene>
<reference evidence="4" key="1">
    <citation type="journal article" date="2019" name="Int. J. Syst. Evol. Microbiol.">
        <title>The Global Catalogue of Microorganisms (GCM) 10K type strain sequencing project: providing services to taxonomists for standard genome sequencing and annotation.</title>
        <authorList>
            <consortium name="The Broad Institute Genomics Platform"/>
            <consortium name="The Broad Institute Genome Sequencing Center for Infectious Disease"/>
            <person name="Wu L."/>
            <person name="Ma J."/>
        </authorList>
    </citation>
    <scope>NUCLEOTIDE SEQUENCE [LARGE SCALE GENOMIC DNA]</scope>
    <source>
        <strain evidence="4">JCM 18204</strain>
    </source>
</reference>
<accession>A0ABP9B600</accession>
<organism evidence="3 4">
    <name type="scientific">Lysobacter hankyongensis</name>
    <dbReference type="NCBI Taxonomy" id="1176535"/>
    <lineage>
        <taxon>Bacteria</taxon>
        <taxon>Pseudomonadati</taxon>
        <taxon>Pseudomonadota</taxon>
        <taxon>Gammaproteobacteria</taxon>
        <taxon>Lysobacterales</taxon>
        <taxon>Lysobacteraceae</taxon>
        <taxon>Lysobacter</taxon>
    </lineage>
</organism>
<dbReference type="InterPro" id="IPR046519">
    <property type="entry name" value="X-Tfes_XVIPCD"/>
</dbReference>
<feature type="domain" description="X-Tfes XVIPCD" evidence="2">
    <location>
        <begin position="421"/>
        <end position="518"/>
    </location>
</feature>
<proteinExistence type="predicted"/>